<name>D2TPB3_CITRI</name>
<evidence type="ECO:0000313" key="2">
    <source>
        <dbReference type="EMBL" id="CBG91346.1"/>
    </source>
</evidence>
<proteinExistence type="predicted"/>
<dbReference type="Proteomes" id="UP000001889">
    <property type="component" value="Chromosome"/>
</dbReference>
<feature type="transmembrane region" description="Helical" evidence="1">
    <location>
        <begin position="20"/>
        <end position="41"/>
    </location>
</feature>
<keyword evidence="3" id="KW-1185">Reference proteome</keyword>
<accession>D2TPB3</accession>
<keyword evidence="1" id="KW-0472">Membrane</keyword>
<keyword evidence="1" id="KW-1133">Transmembrane helix</keyword>
<sequence length="298" mass="33046">MLEGLYFWKKKSGTTSLLQVMGWLLIMIVLSGGAGAGYWYYFIKLPADEMKAQQQQAAQQLRKDIDSVQDWYAKSLEGVSIDSALRLLDEIHRSILSLSLIRLPAEDLGYNCSMKLCSMHFELQSGAILTQPSLTFFGKTYLASFPVGKGKNKKDALSLEYKDMKFSIPNHDGLKAYKANKPLELPACNDVISYIKTYNSVIASGKSRKKNGEIVFKSLPKSPVGDLEKRLTGQVKSYGMLSSDWSIEVSGTGGQYGSSKFLAQLALYKQAYRDAFLIRKIETVKDGIKISGGLVCKA</sequence>
<dbReference type="RefSeq" id="WP_012908543.1">
    <property type="nucleotide sequence ID" value="NC_013716.1"/>
</dbReference>
<dbReference type="eggNOG" id="ENOG5030I5E">
    <property type="taxonomic scope" value="Bacteria"/>
</dbReference>
<dbReference type="OrthoDB" id="6631697at2"/>
<evidence type="ECO:0000256" key="1">
    <source>
        <dbReference type="SAM" id="Phobius"/>
    </source>
</evidence>
<organism evidence="2 3">
    <name type="scientific">Citrobacter rodentium (strain ICC168)</name>
    <name type="common">Citrobacter freundii biotype 4280</name>
    <dbReference type="NCBI Taxonomy" id="637910"/>
    <lineage>
        <taxon>Bacteria</taxon>
        <taxon>Pseudomonadati</taxon>
        <taxon>Pseudomonadota</taxon>
        <taxon>Gammaproteobacteria</taxon>
        <taxon>Enterobacterales</taxon>
        <taxon>Enterobacteriaceae</taxon>
        <taxon>Citrobacter</taxon>
    </lineage>
</organism>
<dbReference type="STRING" id="637910.ROD_46511"/>
<gene>
    <name evidence="2" type="primary">cfcF</name>
    <name evidence="2" type="ordered locus">ROD_46511</name>
</gene>
<keyword evidence="1" id="KW-0812">Transmembrane</keyword>
<reference evidence="2 3" key="1">
    <citation type="journal article" date="2010" name="J. Bacteriol.">
        <title>The Citrobacter rodentium genome sequence reveals convergent evolution with human pathogenic Escherichia coli.</title>
        <authorList>
            <person name="Petty N.K."/>
            <person name="Bulgin R."/>
            <person name="Crepin V.F."/>
            <person name="Cerdeno-Tarraga A.M."/>
            <person name="Schroeder G.N."/>
            <person name="Quail M.A."/>
            <person name="Lennard N."/>
            <person name="Corton C."/>
            <person name="Barron A."/>
            <person name="Clark L."/>
            <person name="Toribio A.L."/>
            <person name="Parkhill J."/>
            <person name="Dougan G."/>
            <person name="Frankel G."/>
            <person name="Thomson N.R."/>
        </authorList>
    </citation>
    <scope>NUCLEOTIDE SEQUENCE [LARGE SCALE GENOMIC DNA]</scope>
    <source>
        <strain evidence="2 3">ICC168</strain>
    </source>
</reference>
<dbReference type="KEGG" id="cro:ROD_46511"/>
<evidence type="ECO:0000313" key="3">
    <source>
        <dbReference type="Proteomes" id="UP000001889"/>
    </source>
</evidence>
<dbReference type="HOGENOM" id="CLU_932849_0_0_6"/>
<dbReference type="EMBL" id="FN543502">
    <property type="protein sequence ID" value="CBG91346.1"/>
    <property type="molecule type" value="Genomic_DNA"/>
</dbReference>
<protein>
    <submittedName>
        <fullName evidence="2">Type IV pilus biogenesis protein</fullName>
    </submittedName>
</protein>
<dbReference type="AlphaFoldDB" id="D2TPB3"/>